<evidence type="ECO:0000256" key="2">
    <source>
        <dbReference type="SAM" id="Phobius"/>
    </source>
</evidence>
<dbReference type="AlphaFoldDB" id="A0A1I4Q345"/>
<dbReference type="STRING" id="266892.SAMN04488054_13613"/>
<evidence type="ECO:0000313" key="4">
    <source>
        <dbReference type="Proteomes" id="UP000199668"/>
    </source>
</evidence>
<feature type="region of interest" description="Disordered" evidence="1">
    <location>
        <begin position="1"/>
        <end position="32"/>
    </location>
</feature>
<evidence type="ECO:0000313" key="3">
    <source>
        <dbReference type="EMBL" id="SFM34518.1"/>
    </source>
</evidence>
<dbReference type="EMBL" id="FOTY01000036">
    <property type="protein sequence ID" value="SFM34518.1"/>
    <property type="molecule type" value="Genomic_DNA"/>
</dbReference>
<sequence>MAHEHHQHEHEEQEHHDHDGHDGHDHGGHDHGAMVDDFKKRFYISLIITLPILLWRLAFSYRSHRRREEQKSRHDDADRSCHRRCVCI</sequence>
<name>A0A1I4Q345_9BACI</name>
<reference evidence="3 4" key="1">
    <citation type="submission" date="2016-10" db="EMBL/GenBank/DDBJ databases">
        <authorList>
            <person name="de Groot N.N."/>
        </authorList>
    </citation>
    <scope>NUCLEOTIDE SEQUENCE [LARGE SCALE GENOMIC DNA]</scope>
    <source>
        <strain evidence="3 4">CGMCC 1.6134</strain>
    </source>
</reference>
<protein>
    <submittedName>
        <fullName evidence="3">Uncharacterized protein</fullName>
    </submittedName>
</protein>
<keyword evidence="4" id="KW-1185">Reference proteome</keyword>
<gene>
    <name evidence="3" type="ORF">SAMN04488054_13613</name>
</gene>
<keyword evidence="2" id="KW-0472">Membrane</keyword>
<evidence type="ECO:0000256" key="1">
    <source>
        <dbReference type="SAM" id="MobiDB-lite"/>
    </source>
</evidence>
<proteinExistence type="predicted"/>
<accession>A0A1I4Q345</accession>
<feature type="transmembrane region" description="Helical" evidence="2">
    <location>
        <begin position="42"/>
        <end position="59"/>
    </location>
</feature>
<keyword evidence="2" id="KW-0812">Transmembrane</keyword>
<keyword evidence="2" id="KW-1133">Transmembrane helix</keyword>
<dbReference type="Proteomes" id="UP000199668">
    <property type="component" value="Unassembled WGS sequence"/>
</dbReference>
<organism evidence="3 4">
    <name type="scientific">Salibacterium qingdaonense</name>
    <dbReference type="NCBI Taxonomy" id="266892"/>
    <lineage>
        <taxon>Bacteria</taxon>
        <taxon>Bacillati</taxon>
        <taxon>Bacillota</taxon>
        <taxon>Bacilli</taxon>
        <taxon>Bacillales</taxon>
        <taxon>Bacillaceae</taxon>
    </lineage>
</organism>